<dbReference type="GO" id="GO:0000287">
    <property type="term" value="F:magnesium ion binding"/>
    <property type="evidence" value="ECO:0007669"/>
    <property type="project" value="TreeGrafter"/>
</dbReference>
<dbReference type="GO" id="GO:0005737">
    <property type="term" value="C:cytoplasm"/>
    <property type="evidence" value="ECO:0007669"/>
    <property type="project" value="TreeGrafter"/>
</dbReference>
<comment type="caution">
    <text evidence="13">The sequence shown here is derived from an EMBL/GenBank/DDBJ whole genome shotgun (WGS) entry which is preliminary data.</text>
</comment>
<feature type="active site" description="Proton donor" evidence="12">
    <location>
        <position position="342"/>
    </location>
</feature>
<evidence type="ECO:0000313" key="14">
    <source>
        <dbReference type="Proteomes" id="UP000663887"/>
    </source>
</evidence>
<evidence type="ECO:0000256" key="6">
    <source>
        <dbReference type="ARBA" id="ARBA00022605"/>
    </source>
</evidence>
<name>A0A816TH04_9BILA</name>
<dbReference type="InterPro" id="IPR050582">
    <property type="entry name" value="HAD-like_SerB"/>
</dbReference>
<dbReference type="SUPFAM" id="SSF56784">
    <property type="entry name" value="HAD-like"/>
    <property type="match status" value="1"/>
</dbReference>
<dbReference type="Gene3D" id="3.40.50.1000">
    <property type="entry name" value="HAD superfamily/HAD-like"/>
    <property type="match status" value="1"/>
</dbReference>
<evidence type="ECO:0000256" key="10">
    <source>
        <dbReference type="ARBA" id="ARBA00023299"/>
    </source>
</evidence>
<organism evidence="13 14">
    <name type="scientific">Rotaria magnacalcarata</name>
    <dbReference type="NCBI Taxonomy" id="392030"/>
    <lineage>
        <taxon>Eukaryota</taxon>
        <taxon>Metazoa</taxon>
        <taxon>Spiralia</taxon>
        <taxon>Gnathifera</taxon>
        <taxon>Rotifera</taxon>
        <taxon>Eurotatoria</taxon>
        <taxon>Bdelloidea</taxon>
        <taxon>Philodinida</taxon>
        <taxon>Philodinidae</taxon>
        <taxon>Rotaria</taxon>
    </lineage>
</organism>
<gene>
    <name evidence="13" type="ORF">XDN619_LOCUS18676</name>
</gene>
<dbReference type="Pfam" id="PF00702">
    <property type="entry name" value="Hydrolase"/>
    <property type="match status" value="1"/>
</dbReference>
<dbReference type="InterPro" id="IPR036412">
    <property type="entry name" value="HAD-like_sf"/>
</dbReference>
<evidence type="ECO:0000256" key="9">
    <source>
        <dbReference type="ARBA" id="ARBA00022842"/>
    </source>
</evidence>
<dbReference type="GO" id="GO:0006564">
    <property type="term" value="P:L-serine biosynthetic process"/>
    <property type="evidence" value="ECO:0007669"/>
    <property type="project" value="UniProtKB-KW"/>
</dbReference>
<evidence type="ECO:0000256" key="1">
    <source>
        <dbReference type="ARBA" id="ARBA00001946"/>
    </source>
</evidence>
<dbReference type="UniPathway" id="UPA00135">
    <property type="reaction ID" value="UER00198"/>
</dbReference>
<proteinExistence type="inferred from homology"/>
<keyword evidence="10" id="KW-0718">Serine biosynthesis</keyword>
<dbReference type="Proteomes" id="UP000663887">
    <property type="component" value="Unassembled WGS sequence"/>
</dbReference>
<feature type="non-terminal residue" evidence="13">
    <location>
        <position position="1"/>
    </location>
</feature>
<keyword evidence="9" id="KW-0460">Magnesium</keyword>
<evidence type="ECO:0000256" key="5">
    <source>
        <dbReference type="ARBA" id="ARBA00015196"/>
    </source>
</evidence>
<dbReference type="PANTHER" id="PTHR43344:SF2">
    <property type="entry name" value="PHOSPHOSERINE PHOSPHATASE"/>
    <property type="match status" value="1"/>
</dbReference>
<keyword evidence="8" id="KW-0378">Hydrolase</keyword>
<evidence type="ECO:0000256" key="11">
    <source>
        <dbReference type="ARBA" id="ARBA00031693"/>
    </source>
</evidence>
<accession>A0A816TH04</accession>
<sequence length="570" mass="65863">DDLPDLKSFSLICYSKISEYDNLVDRPRFVDGTHIYNEILSHMTRLHTFTFYISTENYVKDSTLRLSNNDIQETFKNRENQQVDCTVDYVDDVFVLCKIFSLPFRFDRFEWITNNFSTMIFNSVTYLILFDRVSFKHEFFVRVARAFPLLKYLSVHNIKPPFWRFSKPHLVDNYSPIAEYLNLISLHFGFVSNCYVDQFLNETKTSLPRLIKLKVNYRQLKSVTENFTRNETQRNCAMVKRLIIPGLIVFPEDVYRYFPSLIYDEYFRDLAHICVMEESGIAKYKISVNIDTNTYHAIEEILEYCNMTKGLKDTAASSQRSKQEESTRQLWLSTDCVCFDVDSTVCVEEAIDELAKFQQVGAQVEAITRSAMGGNMSFRQALQTRLNLIQPTSERLEQFLENYPSQLTDGISELINLLHERHVPVYLITGGFHSIVDPVAKQLNIPLKNVFANRLLFHADGSYAGFDENEMTSDSGGKGCVIKYLKTKYNYQRIIMIGDGATDMEANADGFIGFGGNVVREKVRDNAPWFVNSFYQLIGQLRNNSIDSISQTNSDDQLAARTYSTEIKTI</sequence>
<evidence type="ECO:0000256" key="4">
    <source>
        <dbReference type="ARBA" id="ARBA00012640"/>
    </source>
</evidence>
<dbReference type="InterPro" id="IPR004469">
    <property type="entry name" value="PSP"/>
</dbReference>
<evidence type="ECO:0000256" key="3">
    <source>
        <dbReference type="ARBA" id="ARBA00009184"/>
    </source>
</evidence>
<evidence type="ECO:0000256" key="2">
    <source>
        <dbReference type="ARBA" id="ARBA00005135"/>
    </source>
</evidence>
<feature type="active site" description="Nucleophile" evidence="12">
    <location>
        <position position="340"/>
    </location>
</feature>
<comment type="similarity">
    <text evidence="3">Belongs to the HAD-like hydrolase superfamily. SerB family.</text>
</comment>
<protein>
    <recommendedName>
        <fullName evidence="5">Phosphoserine phosphatase</fullName>
        <ecNumber evidence="4">3.1.3.3</ecNumber>
    </recommendedName>
    <alternativeName>
        <fullName evidence="11">O-phosphoserine phosphohydrolase</fullName>
    </alternativeName>
</protein>
<dbReference type="NCBIfam" id="TIGR01488">
    <property type="entry name" value="HAD-SF-IB"/>
    <property type="match status" value="1"/>
</dbReference>
<dbReference type="PANTHER" id="PTHR43344">
    <property type="entry name" value="PHOSPHOSERINE PHOSPHATASE"/>
    <property type="match status" value="1"/>
</dbReference>
<evidence type="ECO:0000256" key="7">
    <source>
        <dbReference type="ARBA" id="ARBA00022723"/>
    </source>
</evidence>
<comment type="pathway">
    <text evidence="2">Amino-acid biosynthesis; L-serine biosynthesis; L-serine from 3-phospho-D-glycerate: step 3/3.</text>
</comment>
<dbReference type="Gene3D" id="1.10.150.210">
    <property type="entry name" value="Phosphoserine phosphatase, domain 2"/>
    <property type="match status" value="1"/>
</dbReference>
<dbReference type="InterPro" id="IPR023214">
    <property type="entry name" value="HAD_sf"/>
</dbReference>
<evidence type="ECO:0000256" key="8">
    <source>
        <dbReference type="ARBA" id="ARBA00022801"/>
    </source>
</evidence>
<keyword evidence="6" id="KW-0028">Amino-acid biosynthesis</keyword>
<dbReference type="GO" id="GO:0036424">
    <property type="term" value="F:L-phosphoserine phosphatase activity"/>
    <property type="evidence" value="ECO:0007669"/>
    <property type="project" value="InterPro"/>
</dbReference>
<reference evidence="13" key="1">
    <citation type="submission" date="2021-02" db="EMBL/GenBank/DDBJ databases">
        <authorList>
            <person name="Nowell W R."/>
        </authorList>
    </citation>
    <scope>NUCLEOTIDE SEQUENCE</scope>
</reference>
<dbReference type="AlphaFoldDB" id="A0A816TH04"/>
<comment type="cofactor">
    <cofactor evidence="1">
        <name>Mg(2+)</name>
        <dbReference type="ChEBI" id="CHEBI:18420"/>
    </cofactor>
</comment>
<keyword evidence="7" id="KW-0479">Metal-binding</keyword>
<dbReference type="NCBIfam" id="TIGR00338">
    <property type="entry name" value="serB"/>
    <property type="match status" value="1"/>
</dbReference>
<dbReference type="EMBL" id="CAJNRG010008035">
    <property type="protein sequence ID" value="CAF2100918.1"/>
    <property type="molecule type" value="Genomic_DNA"/>
</dbReference>
<evidence type="ECO:0000256" key="12">
    <source>
        <dbReference type="PIRSR" id="PIRSR604469-1"/>
    </source>
</evidence>
<evidence type="ECO:0000313" key="13">
    <source>
        <dbReference type="EMBL" id="CAF2100918.1"/>
    </source>
</evidence>
<dbReference type="EC" id="3.1.3.3" evidence="4"/>
<dbReference type="CDD" id="cd04309">
    <property type="entry name" value="HAD_PSP_eu"/>
    <property type="match status" value="1"/>
</dbReference>